<organism evidence="6 7">
    <name type="scientific">Candidatus Hakubella thermalkaliphila</name>
    <dbReference type="NCBI Taxonomy" id="2754717"/>
    <lineage>
        <taxon>Bacteria</taxon>
        <taxon>Bacillati</taxon>
        <taxon>Actinomycetota</taxon>
        <taxon>Actinomycetota incertae sedis</taxon>
        <taxon>Candidatus Hakubellales</taxon>
        <taxon>Candidatus Hakubellaceae</taxon>
        <taxon>Candidatus Hakubella</taxon>
    </lineage>
</organism>
<keyword evidence="3" id="KW-0408">Iron</keyword>
<evidence type="ECO:0000256" key="2">
    <source>
        <dbReference type="ARBA" id="ARBA00023002"/>
    </source>
</evidence>
<gene>
    <name evidence="6" type="ORF">HKBW3S33_02160</name>
</gene>
<accession>A0A6V8PAR8</accession>
<keyword evidence="4" id="KW-0411">Iron-sulfur</keyword>
<evidence type="ECO:0000313" key="6">
    <source>
        <dbReference type="EMBL" id="GFP28744.1"/>
    </source>
</evidence>
<dbReference type="GO" id="GO:0016491">
    <property type="term" value="F:oxidoreductase activity"/>
    <property type="evidence" value="ECO:0007669"/>
    <property type="project" value="UniProtKB-KW"/>
</dbReference>
<dbReference type="EMBL" id="BLRY01000384">
    <property type="protein sequence ID" value="GFP28744.1"/>
    <property type="molecule type" value="Genomic_DNA"/>
</dbReference>
<proteinExistence type="predicted"/>
<comment type="caution">
    <text evidence="6">The sequence shown here is derived from an EMBL/GenBank/DDBJ whole genome shotgun (WGS) entry which is preliminary data.</text>
</comment>
<name>A0A6V8PAR8_9ACTN</name>
<keyword evidence="2" id="KW-0560">Oxidoreductase</keyword>
<feature type="domain" description="F420-non-reducing hydrogenase iron-sulfur subunit D" evidence="5">
    <location>
        <begin position="12"/>
        <end position="134"/>
    </location>
</feature>
<keyword evidence="7" id="KW-1185">Reference proteome</keyword>
<evidence type="ECO:0000256" key="4">
    <source>
        <dbReference type="ARBA" id="ARBA00023014"/>
    </source>
</evidence>
<dbReference type="InterPro" id="IPR003813">
    <property type="entry name" value="MvhD/FlpD"/>
</dbReference>
<dbReference type="GO" id="GO:0051536">
    <property type="term" value="F:iron-sulfur cluster binding"/>
    <property type="evidence" value="ECO:0007669"/>
    <property type="project" value="UniProtKB-KW"/>
</dbReference>
<dbReference type="Proteomes" id="UP000591948">
    <property type="component" value="Unassembled WGS sequence"/>
</dbReference>
<evidence type="ECO:0000313" key="7">
    <source>
        <dbReference type="Proteomes" id="UP000591948"/>
    </source>
</evidence>
<reference evidence="6 7" key="1">
    <citation type="journal article" date="2020" name="Front. Microbiol.">
        <title>Single-cell genomics of novel Actinobacteria with the Wood-Ljungdahl pathway discovered in a serpentinizing system.</title>
        <authorList>
            <person name="Merino N."/>
            <person name="Kawai M."/>
            <person name="Boyd E.S."/>
            <person name="Colman D.R."/>
            <person name="McGlynn S.E."/>
            <person name="Nealson K.H."/>
            <person name="Kurokawa K."/>
            <person name="Hongoh Y."/>
        </authorList>
    </citation>
    <scope>NUCLEOTIDE SEQUENCE [LARGE SCALE GENOMIC DNA]</scope>
    <source>
        <strain evidence="6 7">S33</strain>
    </source>
</reference>
<feature type="non-terminal residue" evidence="6">
    <location>
        <position position="139"/>
    </location>
</feature>
<evidence type="ECO:0000256" key="1">
    <source>
        <dbReference type="ARBA" id="ARBA00022723"/>
    </source>
</evidence>
<keyword evidence="1" id="KW-0479">Metal-binding</keyword>
<protein>
    <submittedName>
        <fullName evidence="6">F420-non-reducing hydrogenase iron-sulfur subunit</fullName>
    </submittedName>
</protein>
<dbReference type="RefSeq" id="WP_176234013.1">
    <property type="nucleotide sequence ID" value="NZ_BLRY01000384.1"/>
</dbReference>
<sequence length="139" mass="15286">MNQITEDFEPQIVAFCCRYCAYAAADLAGSSRIQYPPNVKIVLLPCSGKVDELYLLKAFEAGADGVYVAGCLEGTCHFLTGNLRAKKRVQYVKSLLDEVGIGGERLEMYNLSSAEGQRFAEIAREMTERIRALGPSPLN</sequence>
<evidence type="ECO:0000256" key="3">
    <source>
        <dbReference type="ARBA" id="ARBA00023004"/>
    </source>
</evidence>
<evidence type="ECO:0000259" key="5">
    <source>
        <dbReference type="Pfam" id="PF02662"/>
    </source>
</evidence>
<dbReference type="GO" id="GO:0046872">
    <property type="term" value="F:metal ion binding"/>
    <property type="evidence" value="ECO:0007669"/>
    <property type="project" value="UniProtKB-KW"/>
</dbReference>
<dbReference type="AlphaFoldDB" id="A0A6V8PAR8"/>
<dbReference type="Pfam" id="PF02662">
    <property type="entry name" value="FlpD"/>
    <property type="match status" value="1"/>
</dbReference>